<evidence type="ECO:0000256" key="2">
    <source>
        <dbReference type="ARBA" id="ARBA00022448"/>
    </source>
</evidence>
<dbReference type="Gene3D" id="1.10.3720.10">
    <property type="entry name" value="MetI-like"/>
    <property type="match status" value="1"/>
</dbReference>
<comment type="caution">
    <text evidence="9">The sequence shown here is derived from an EMBL/GenBank/DDBJ whole genome shotgun (WGS) entry which is preliminary data.</text>
</comment>
<gene>
    <name evidence="9" type="primary">dasC_2</name>
    <name evidence="9" type="ORF">R54767_01580</name>
</gene>
<evidence type="ECO:0000256" key="6">
    <source>
        <dbReference type="ARBA" id="ARBA00023136"/>
    </source>
</evidence>
<keyword evidence="6 7" id="KW-0472">Membrane</keyword>
<dbReference type="InterPro" id="IPR050901">
    <property type="entry name" value="BP-dep_ABC_trans_perm"/>
</dbReference>
<evidence type="ECO:0000256" key="1">
    <source>
        <dbReference type="ARBA" id="ARBA00004651"/>
    </source>
</evidence>
<dbReference type="CDD" id="cd06261">
    <property type="entry name" value="TM_PBP2"/>
    <property type="match status" value="1"/>
</dbReference>
<feature type="transmembrane region" description="Helical" evidence="7">
    <location>
        <begin position="40"/>
        <end position="61"/>
    </location>
</feature>
<evidence type="ECO:0000313" key="10">
    <source>
        <dbReference type="Proteomes" id="UP000789752"/>
    </source>
</evidence>
<evidence type="ECO:0000256" key="3">
    <source>
        <dbReference type="ARBA" id="ARBA00022475"/>
    </source>
</evidence>
<dbReference type="InterPro" id="IPR035906">
    <property type="entry name" value="MetI-like_sf"/>
</dbReference>
<keyword evidence="4 7" id="KW-0812">Transmembrane</keyword>
<dbReference type="EMBL" id="CAJQYY010000007">
    <property type="protein sequence ID" value="CAG4893537.1"/>
    <property type="molecule type" value="Genomic_DNA"/>
</dbReference>
<comment type="subcellular location">
    <subcellularLocation>
        <location evidence="1 7">Cell membrane</location>
        <topology evidence="1 7">Multi-pass membrane protein</topology>
    </subcellularLocation>
</comment>
<protein>
    <submittedName>
        <fullName evidence="9">Diacetylchitobiose uptake system permease protein DasC</fullName>
    </submittedName>
</protein>
<proteinExistence type="inferred from homology"/>
<feature type="transmembrane region" description="Helical" evidence="7">
    <location>
        <begin position="210"/>
        <end position="232"/>
    </location>
</feature>
<sequence>MRGAGLGVHMEISRQARQVTPVARLRGFARRSSGGAMRGLLRLGALAVLLLPCVWMAGAAFTPTLERLAHPLALWPSAPTLEHLAAVWESGMAQSVVNSVWVALGATLLALALAFPAAYALARLAFPARLDLVFLMLVLALKLMPPITVAVPLFSLAKWFHLLDSLFGLILVYQLYTLPMAIWMLLPFVRDVPIDFEEAAALDGANLAQRIVFIVLPLCAPGLVATAIFVFITAWNEFLLALLFVSSPGHFTLPLAMAGYVTENGIDWGELMSAGLISSVPTLLLAGYVQRYLVQGFSGGLK</sequence>
<feature type="transmembrane region" description="Helical" evidence="7">
    <location>
        <begin position="268"/>
        <end position="289"/>
    </location>
</feature>
<feature type="transmembrane region" description="Helical" evidence="7">
    <location>
        <begin position="100"/>
        <end position="121"/>
    </location>
</feature>
<name>A0ABN7QHI4_9BURK</name>
<dbReference type="Pfam" id="PF00528">
    <property type="entry name" value="BPD_transp_1"/>
    <property type="match status" value="1"/>
</dbReference>
<feature type="transmembrane region" description="Helical" evidence="7">
    <location>
        <begin position="238"/>
        <end position="261"/>
    </location>
</feature>
<feature type="transmembrane region" description="Helical" evidence="7">
    <location>
        <begin position="166"/>
        <end position="189"/>
    </location>
</feature>
<keyword evidence="10" id="KW-1185">Reference proteome</keyword>
<accession>A0ABN7QHI4</accession>
<feature type="domain" description="ABC transmembrane type-1" evidence="8">
    <location>
        <begin position="96"/>
        <end position="289"/>
    </location>
</feature>
<dbReference type="InterPro" id="IPR000515">
    <property type="entry name" value="MetI-like"/>
</dbReference>
<feature type="transmembrane region" description="Helical" evidence="7">
    <location>
        <begin position="133"/>
        <end position="154"/>
    </location>
</feature>
<keyword evidence="5 7" id="KW-1133">Transmembrane helix</keyword>
<dbReference type="PANTHER" id="PTHR32243:SF18">
    <property type="entry name" value="INNER MEMBRANE ABC TRANSPORTER PERMEASE PROTEIN YCJP"/>
    <property type="match status" value="1"/>
</dbReference>
<keyword evidence="3" id="KW-1003">Cell membrane</keyword>
<reference evidence="9 10" key="1">
    <citation type="submission" date="2021-04" db="EMBL/GenBank/DDBJ databases">
        <authorList>
            <person name="Vanwijnsberghe S."/>
        </authorList>
    </citation>
    <scope>NUCLEOTIDE SEQUENCE [LARGE SCALE GENOMIC DNA]</scope>
    <source>
        <strain evidence="9 10">LMG 32171</strain>
    </source>
</reference>
<dbReference type="PANTHER" id="PTHR32243">
    <property type="entry name" value="MALTOSE TRANSPORT SYSTEM PERMEASE-RELATED"/>
    <property type="match status" value="1"/>
</dbReference>
<evidence type="ECO:0000313" key="9">
    <source>
        <dbReference type="EMBL" id="CAG4893537.1"/>
    </source>
</evidence>
<dbReference type="Proteomes" id="UP000789752">
    <property type="component" value="Unassembled WGS sequence"/>
</dbReference>
<evidence type="ECO:0000256" key="4">
    <source>
        <dbReference type="ARBA" id="ARBA00022692"/>
    </source>
</evidence>
<evidence type="ECO:0000256" key="7">
    <source>
        <dbReference type="RuleBase" id="RU363032"/>
    </source>
</evidence>
<evidence type="ECO:0000259" key="8">
    <source>
        <dbReference type="PROSITE" id="PS50928"/>
    </source>
</evidence>
<evidence type="ECO:0000256" key="5">
    <source>
        <dbReference type="ARBA" id="ARBA00022989"/>
    </source>
</evidence>
<organism evidence="9 10">
    <name type="scientific">Paraburkholderia gardini</name>
    <dbReference type="NCBI Taxonomy" id="2823469"/>
    <lineage>
        <taxon>Bacteria</taxon>
        <taxon>Pseudomonadati</taxon>
        <taxon>Pseudomonadota</taxon>
        <taxon>Betaproteobacteria</taxon>
        <taxon>Burkholderiales</taxon>
        <taxon>Burkholderiaceae</taxon>
        <taxon>Paraburkholderia</taxon>
    </lineage>
</organism>
<keyword evidence="2 7" id="KW-0813">Transport</keyword>
<comment type="similarity">
    <text evidence="7">Belongs to the binding-protein-dependent transport system permease family.</text>
</comment>
<dbReference type="SUPFAM" id="SSF161098">
    <property type="entry name" value="MetI-like"/>
    <property type="match status" value="1"/>
</dbReference>
<dbReference type="PROSITE" id="PS50928">
    <property type="entry name" value="ABC_TM1"/>
    <property type="match status" value="1"/>
</dbReference>